<keyword evidence="2" id="KW-0812">Transmembrane</keyword>
<accession>A0A1J4K9F6</accession>
<keyword evidence="2" id="KW-1133">Transmembrane helix</keyword>
<dbReference type="AlphaFoldDB" id="A0A1J4K9F6"/>
<name>A0A1J4K9F6_9EUKA</name>
<proteinExistence type="predicted"/>
<keyword evidence="2" id="KW-0472">Membrane</keyword>
<feature type="compositionally biased region" description="Basic and acidic residues" evidence="1">
    <location>
        <begin position="20"/>
        <end position="30"/>
    </location>
</feature>
<evidence type="ECO:0000313" key="5">
    <source>
        <dbReference type="Proteomes" id="UP000179807"/>
    </source>
</evidence>
<evidence type="ECO:0000256" key="1">
    <source>
        <dbReference type="SAM" id="MobiDB-lite"/>
    </source>
</evidence>
<protein>
    <submittedName>
        <fullName evidence="4">Uncharacterized protein</fullName>
    </submittedName>
</protein>
<dbReference type="EMBL" id="MLAK01000728">
    <property type="protein sequence ID" value="OHT06324.1"/>
    <property type="molecule type" value="Genomic_DNA"/>
</dbReference>
<evidence type="ECO:0000313" key="4">
    <source>
        <dbReference type="EMBL" id="OHT06324.1"/>
    </source>
</evidence>
<feature type="chain" id="PRO_5012995300" evidence="3">
    <location>
        <begin position="17"/>
        <end position="126"/>
    </location>
</feature>
<gene>
    <name evidence="4" type="ORF">TRFO_25586</name>
</gene>
<feature type="signal peptide" evidence="3">
    <location>
        <begin position="1"/>
        <end position="16"/>
    </location>
</feature>
<dbReference type="RefSeq" id="XP_068359460.1">
    <property type="nucleotide sequence ID" value="XM_068504455.1"/>
</dbReference>
<evidence type="ECO:0000256" key="3">
    <source>
        <dbReference type="SAM" id="SignalP"/>
    </source>
</evidence>
<comment type="caution">
    <text evidence="4">The sequence shown here is derived from an EMBL/GenBank/DDBJ whole genome shotgun (WGS) entry which is preliminary data.</text>
</comment>
<feature type="region of interest" description="Disordered" evidence="1">
    <location>
        <begin position="18"/>
        <end position="59"/>
    </location>
</feature>
<dbReference type="GeneID" id="94839159"/>
<organism evidence="4 5">
    <name type="scientific">Tritrichomonas foetus</name>
    <dbReference type="NCBI Taxonomy" id="1144522"/>
    <lineage>
        <taxon>Eukaryota</taxon>
        <taxon>Metamonada</taxon>
        <taxon>Parabasalia</taxon>
        <taxon>Tritrichomonadida</taxon>
        <taxon>Tritrichomonadidae</taxon>
        <taxon>Tritrichomonas</taxon>
    </lineage>
</organism>
<keyword evidence="3" id="KW-0732">Signal</keyword>
<feature type="transmembrane region" description="Helical" evidence="2">
    <location>
        <begin position="67"/>
        <end position="92"/>
    </location>
</feature>
<feature type="compositionally biased region" description="Low complexity" evidence="1">
    <location>
        <begin position="47"/>
        <end position="57"/>
    </location>
</feature>
<dbReference type="VEuPathDB" id="TrichDB:TRFO_25586"/>
<dbReference type="Proteomes" id="UP000179807">
    <property type="component" value="Unassembled WGS sequence"/>
</dbReference>
<feature type="compositionally biased region" description="Polar residues" evidence="1">
    <location>
        <begin position="36"/>
        <end position="46"/>
    </location>
</feature>
<reference evidence="4" key="1">
    <citation type="submission" date="2016-10" db="EMBL/GenBank/DDBJ databases">
        <authorList>
            <person name="Benchimol M."/>
            <person name="Almeida L.G."/>
            <person name="Vasconcelos A.T."/>
            <person name="Perreira-Neves A."/>
            <person name="Rosa I.A."/>
            <person name="Tasca T."/>
            <person name="Bogo M.R."/>
            <person name="de Souza W."/>
        </authorList>
    </citation>
    <scope>NUCLEOTIDE SEQUENCE [LARGE SCALE GENOMIC DNA]</scope>
    <source>
        <strain evidence="4">K</strain>
    </source>
</reference>
<evidence type="ECO:0000256" key="2">
    <source>
        <dbReference type="SAM" id="Phobius"/>
    </source>
</evidence>
<sequence>MIFVLAFAFLVKGADQTPEYSDKNNDKFSSEESLPDFQSKSGQDDNFSASDSSASDFLPTNSTYKSYSLTFISAFIIILVFTFIILIIFWIYRKRSQIDPQISDIDEFMILSAKEELDGYQEQLYQ</sequence>
<keyword evidence="5" id="KW-1185">Reference proteome</keyword>